<dbReference type="KEGG" id="ned:HUN01_33015"/>
<dbReference type="EMBL" id="CP054698">
    <property type="protein sequence ID" value="QMS92185.1"/>
    <property type="molecule type" value="Genomic_DNA"/>
</dbReference>
<dbReference type="SUPFAM" id="SSF103247">
    <property type="entry name" value="TT1751-like"/>
    <property type="match status" value="1"/>
</dbReference>
<dbReference type="Gene3D" id="3.30.310.70">
    <property type="entry name" value="TT1751-like domain"/>
    <property type="match status" value="1"/>
</dbReference>
<proteinExistence type="predicted"/>
<sequence length="166" mass="18714">METVIETVNFTATRVIVTSEKSFEEVTNNIETINGRSDNALFQQMIGTKQSFEQIKSGIESMIGKSGFMIFSQVEHGKLMSLAGKNKKAKLYIIGNPLIANQMFEQNPAVGLYVPLRLFVYDDYNGKTHVAYDQPSSLLGQFPNEKISTIMQMLDQKFEEMVRIAT</sequence>
<evidence type="ECO:0000313" key="3">
    <source>
        <dbReference type="Proteomes" id="UP000514713"/>
    </source>
</evidence>
<gene>
    <name evidence="2" type="ORF">HUN01_33015</name>
</gene>
<dbReference type="CDD" id="cd14797">
    <property type="entry name" value="DUF302"/>
    <property type="match status" value="1"/>
</dbReference>
<dbReference type="InterPro" id="IPR035923">
    <property type="entry name" value="TT1751-like_sf"/>
</dbReference>
<accession>A0A7D7QRP3</accession>
<dbReference type="PANTHER" id="PTHR38342:SF2">
    <property type="entry name" value="INNER MEMBRANE OR EXPORTED"/>
    <property type="match status" value="1"/>
</dbReference>
<dbReference type="Proteomes" id="UP000514713">
    <property type="component" value="Chromosome"/>
</dbReference>
<feature type="domain" description="DUF302" evidence="1">
    <location>
        <begin position="76"/>
        <end position="135"/>
    </location>
</feature>
<dbReference type="InterPro" id="IPR005180">
    <property type="entry name" value="DUF302"/>
</dbReference>
<dbReference type="Pfam" id="PF03625">
    <property type="entry name" value="DUF302"/>
    <property type="match status" value="1"/>
</dbReference>
<evidence type="ECO:0000259" key="1">
    <source>
        <dbReference type="Pfam" id="PF03625"/>
    </source>
</evidence>
<reference evidence="3" key="1">
    <citation type="submission" date="2020-06" db="EMBL/GenBank/DDBJ databases">
        <title>Nostoc edaphicum CCNP1411 genome.</title>
        <authorList>
            <person name="Fidor A."/>
            <person name="Grabski M."/>
            <person name="Gawor J."/>
            <person name="Gromadka R."/>
            <person name="Wegrzyn G."/>
            <person name="Mazur-Marzec H."/>
        </authorList>
    </citation>
    <scope>NUCLEOTIDE SEQUENCE [LARGE SCALE GENOMIC DNA]</scope>
    <source>
        <strain evidence="3">CCNP1411</strain>
    </source>
</reference>
<dbReference type="PANTHER" id="PTHR38342">
    <property type="entry name" value="SLR5037 PROTEIN"/>
    <property type="match status" value="1"/>
</dbReference>
<name>A0A7D7QRP3_9NOSO</name>
<protein>
    <submittedName>
        <fullName evidence="2">DUF302 domain-containing protein</fullName>
    </submittedName>
</protein>
<evidence type="ECO:0000313" key="2">
    <source>
        <dbReference type="EMBL" id="QMS92185.1"/>
    </source>
</evidence>
<keyword evidence="3" id="KW-1185">Reference proteome</keyword>
<dbReference type="AlphaFoldDB" id="A0A7D7QRP3"/>
<organism evidence="2 3">
    <name type="scientific">Nostoc edaphicum CCNP1411</name>
    <dbReference type="NCBI Taxonomy" id="1472755"/>
    <lineage>
        <taxon>Bacteria</taxon>
        <taxon>Bacillati</taxon>
        <taxon>Cyanobacteriota</taxon>
        <taxon>Cyanophyceae</taxon>
        <taxon>Nostocales</taxon>
        <taxon>Nostocaceae</taxon>
        <taxon>Nostoc</taxon>
    </lineage>
</organism>
<dbReference type="RefSeq" id="WP_181929697.1">
    <property type="nucleotide sequence ID" value="NZ_CP054698.1"/>
</dbReference>